<dbReference type="InterPro" id="IPR037185">
    <property type="entry name" value="EmrE-like"/>
</dbReference>
<comment type="caution">
    <text evidence="3">The sequence shown here is derived from an EMBL/GenBank/DDBJ whole genome shotgun (WGS) entry which is preliminary data.</text>
</comment>
<sequence>MDAPRQPPAAAARAGGQIALRLGATPLILIAMTGFALQDVTVKLVAGSISIWQMQLIRSAAVLGLLVVVVHLLGRRHELIPTRWRWPLLRALVMTGAYLMFYSSLPFLPLAEAGAAFYVGPLLITLLAALLLGEPIGPRRVAAVIAGFLGVLMIVRPGMEGFRAAALLPVGAATCYALAVVMTRWRCRDQPSFALTFTHNLLYTGLGGLGILAVPLLGLAPESRAAWPFLLEGWLPLGGLALVLLLATAVTHLVGMLASLAAYKAAEASRIAPFEYAYLPMMGALDLAIWGAVPDPLSLAGMALIVGAGMFVAWREGRPVRPRVQFRGETPWTPDHADDKKGP</sequence>
<feature type="transmembrane region" description="Helical" evidence="1">
    <location>
        <begin position="18"/>
        <end position="36"/>
    </location>
</feature>
<feature type="transmembrane region" description="Helical" evidence="1">
    <location>
        <begin position="86"/>
        <end position="103"/>
    </location>
</feature>
<name>A0ABQ6LFU6_9RHOB</name>
<reference evidence="3 4" key="1">
    <citation type="submission" date="2023-04" db="EMBL/GenBank/DDBJ databases">
        <title>Marinoamorphus aggregata gen. nov., sp. Nov., isolate from tissue of brittle star Ophioplocus japonicus.</title>
        <authorList>
            <person name="Kawano K."/>
            <person name="Sawayama S."/>
            <person name="Nakagawa S."/>
        </authorList>
    </citation>
    <scope>NUCLEOTIDE SEQUENCE [LARGE SCALE GENOMIC DNA]</scope>
    <source>
        <strain evidence="3 4">NKW23</strain>
    </source>
</reference>
<dbReference type="EMBL" id="BSYI01000008">
    <property type="protein sequence ID" value="GMG82200.1"/>
    <property type="molecule type" value="Genomic_DNA"/>
</dbReference>
<dbReference type="PANTHER" id="PTHR22911">
    <property type="entry name" value="ACYL-MALONYL CONDENSING ENZYME-RELATED"/>
    <property type="match status" value="1"/>
</dbReference>
<keyword evidence="1" id="KW-0812">Transmembrane</keyword>
<dbReference type="RefSeq" id="WP_285670956.1">
    <property type="nucleotide sequence ID" value="NZ_BSYI01000008.1"/>
</dbReference>
<feature type="domain" description="EamA" evidence="2">
    <location>
        <begin position="27"/>
        <end position="155"/>
    </location>
</feature>
<evidence type="ECO:0000259" key="2">
    <source>
        <dbReference type="Pfam" id="PF00892"/>
    </source>
</evidence>
<feature type="transmembrane region" description="Helical" evidence="1">
    <location>
        <begin position="162"/>
        <end position="181"/>
    </location>
</feature>
<feature type="transmembrane region" description="Helical" evidence="1">
    <location>
        <begin position="115"/>
        <end position="133"/>
    </location>
</feature>
<dbReference type="Pfam" id="PF00892">
    <property type="entry name" value="EamA"/>
    <property type="match status" value="1"/>
</dbReference>
<feature type="transmembrane region" description="Helical" evidence="1">
    <location>
        <begin position="240"/>
        <end position="263"/>
    </location>
</feature>
<proteinExistence type="predicted"/>
<dbReference type="Proteomes" id="UP001239909">
    <property type="component" value="Unassembled WGS sequence"/>
</dbReference>
<feature type="transmembrane region" description="Helical" evidence="1">
    <location>
        <begin position="299"/>
        <end position="317"/>
    </location>
</feature>
<gene>
    <name evidence="3" type="ORF">LNKW23_14130</name>
</gene>
<keyword evidence="4" id="KW-1185">Reference proteome</keyword>
<feature type="transmembrane region" description="Helical" evidence="1">
    <location>
        <begin position="56"/>
        <end position="74"/>
    </location>
</feature>
<dbReference type="SUPFAM" id="SSF103481">
    <property type="entry name" value="Multidrug resistance efflux transporter EmrE"/>
    <property type="match status" value="2"/>
</dbReference>
<evidence type="ECO:0000256" key="1">
    <source>
        <dbReference type="SAM" id="Phobius"/>
    </source>
</evidence>
<accession>A0ABQ6LFU6</accession>
<evidence type="ECO:0000313" key="3">
    <source>
        <dbReference type="EMBL" id="GMG82200.1"/>
    </source>
</evidence>
<feature type="transmembrane region" description="Helical" evidence="1">
    <location>
        <begin position="275"/>
        <end position="293"/>
    </location>
</feature>
<evidence type="ECO:0000313" key="4">
    <source>
        <dbReference type="Proteomes" id="UP001239909"/>
    </source>
</evidence>
<protein>
    <submittedName>
        <fullName evidence="3">DMT family transporter</fullName>
    </submittedName>
</protein>
<organism evidence="3 4">
    <name type="scientific">Paralimibaculum aggregatum</name>
    <dbReference type="NCBI Taxonomy" id="3036245"/>
    <lineage>
        <taxon>Bacteria</taxon>
        <taxon>Pseudomonadati</taxon>
        <taxon>Pseudomonadota</taxon>
        <taxon>Alphaproteobacteria</taxon>
        <taxon>Rhodobacterales</taxon>
        <taxon>Paracoccaceae</taxon>
        <taxon>Paralimibaculum</taxon>
    </lineage>
</organism>
<keyword evidence="1" id="KW-1133">Transmembrane helix</keyword>
<feature type="transmembrane region" description="Helical" evidence="1">
    <location>
        <begin position="140"/>
        <end position="156"/>
    </location>
</feature>
<keyword evidence="1" id="KW-0472">Membrane</keyword>
<feature type="transmembrane region" description="Helical" evidence="1">
    <location>
        <begin position="201"/>
        <end position="220"/>
    </location>
</feature>
<dbReference type="InterPro" id="IPR000620">
    <property type="entry name" value="EamA_dom"/>
</dbReference>
<dbReference type="PANTHER" id="PTHR22911:SF103">
    <property type="entry name" value="BLR2811 PROTEIN"/>
    <property type="match status" value="1"/>
</dbReference>